<comment type="caution">
    <text evidence="2">The sequence shown here is derived from an EMBL/GenBank/DDBJ whole genome shotgun (WGS) entry which is preliminary data.</text>
</comment>
<name>A0ABN3A8B3_9ACTN</name>
<dbReference type="EMBL" id="BAAAQR010000018">
    <property type="protein sequence ID" value="GAA2155764.1"/>
    <property type="molecule type" value="Genomic_DNA"/>
</dbReference>
<dbReference type="RefSeq" id="WP_344157689.1">
    <property type="nucleotide sequence ID" value="NZ_BAAAQR010000018.1"/>
</dbReference>
<dbReference type="Proteomes" id="UP001501771">
    <property type="component" value="Unassembled WGS sequence"/>
</dbReference>
<feature type="region of interest" description="Disordered" evidence="1">
    <location>
        <begin position="108"/>
        <end position="127"/>
    </location>
</feature>
<accession>A0ABN3A8B3</accession>
<evidence type="ECO:0000256" key="1">
    <source>
        <dbReference type="SAM" id="MobiDB-lite"/>
    </source>
</evidence>
<proteinExistence type="predicted"/>
<gene>
    <name evidence="2" type="ORF">GCM10009844_43300</name>
</gene>
<feature type="compositionally biased region" description="Polar residues" evidence="1">
    <location>
        <begin position="111"/>
        <end position="120"/>
    </location>
</feature>
<sequence>MTDTSARGHVAIGCALERGIDHADDLTRHYVDAGSHELFRAALEARKGYVVAAQLWNASDAVTSQRTHGARSGLLEICSTAGFNDRAGLPELRSYACSLNADLIRERPHVSSFQPETTQAKPGDPRRTDASFIAAAYLLLSIKDGPEWLDAGSPGPALDSGNDAEYRAALRHFAALCDKA</sequence>
<evidence type="ECO:0000313" key="3">
    <source>
        <dbReference type="Proteomes" id="UP001501771"/>
    </source>
</evidence>
<evidence type="ECO:0000313" key="2">
    <source>
        <dbReference type="EMBL" id="GAA2155764.1"/>
    </source>
</evidence>
<protein>
    <submittedName>
        <fullName evidence="2">Uncharacterized protein</fullName>
    </submittedName>
</protein>
<keyword evidence="3" id="KW-1185">Reference proteome</keyword>
<organism evidence="2 3">
    <name type="scientific">Nocardioides koreensis</name>
    <dbReference type="NCBI Taxonomy" id="433651"/>
    <lineage>
        <taxon>Bacteria</taxon>
        <taxon>Bacillati</taxon>
        <taxon>Actinomycetota</taxon>
        <taxon>Actinomycetes</taxon>
        <taxon>Propionibacteriales</taxon>
        <taxon>Nocardioidaceae</taxon>
        <taxon>Nocardioides</taxon>
    </lineage>
</organism>
<reference evidence="2 3" key="1">
    <citation type="journal article" date="2019" name="Int. J. Syst. Evol. Microbiol.">
        <title>The Global Catalogue of Microorganisms (GCM) 10K type strain sequencing project: providing services to taxonomists for standard genome sequencing and annotation.</title>
        <authorList>
            <consortium name="The Broad Institute Genomics Platform"/>
            <consortium name="The Broad Institute Genome Sequencing Center for Infectious Disease"/>
            <person name="Wu L."/>
            <person name="Ma J."/>
        </authorList>
    </citation>
    <scope>NUCLEOTIDE SEQUENCE [LARGE SCALE GENOMIC DNA]</scope>
    <source>
        <strain evidence="2 3">JCM 16022</strain>
    </source>
</reference>